<dbReference type="Pfam" id="PF00107">
    <property type="entry name" value="ADH_zinc_N"/>
    <property type="match status" value="1"/>
</dbReference>
<dbReference type="GO" id="GO:0016491">
    <property type="term" value="F:oxidoreductase activity"/>
    <property type="evidence" value="ECO:0007669"/>
    <property type="project" value="UniProtKB-KW"/>
</dbReference>
<dbReference type="Gene3D" id="3.90.180.10">
    <property type="entry name" value="Medium-chain alcohol dehydrogenases, catalytic domain"/>
    <property type="match status" value="1"/>
</dbReference>
<evidence type="ECO:0000313" key="8">
    <source>
        <dbReference type="EMBL" id="SCL21770.1"/>
    </source>
</evidence>
<evidence type="ECO:0000313" key="9">
    <source>
        <dbReference type="Proteomes" id="UP000198959"/>
    </source>
</evidence>
<keyword evidence="2 5" id="KW-0479">Metal-binding</keyword>
<dbReference type="InterPro" id="IPR011032">
    <property type="entry name" value="GroES-like_sf"/>
</dbReference>
<comment type="cofactor">
    <cofactor evidence="1 5">
        <name>Zn(2+)</name>
        <dbReference type="ChEBI" id="CHEBI:29105"/>
    </cofactor>
</comment>
<dbReference type="GO" id="GO:0008270">
    <property type="term" value="F:zinc ion binding"/>
    <property type="evidence" value="ECO:0007669"/>
    <property type="project" value="InterPro"/>
</dbReference>
<comment type="similarity">
    <text evidence="5">Belongs to the zinc-containing alcohol dehydrogenase family.</text>
</comment>
<organism evidence="8 9">
    <name type="scientific">Micromonospora pallida</name>
    <dbReference type="NCBI Taxonomy" id="145854"/>
    <lineage>
        <taxon>Bacteria</taxon>
        <taxon>Bacillati</taxon>
        <taxon>Actinomycetota</taxon>
        <taxon>Actinomycetes</taxon>
        <taxon>Micromonosporales</taxon>
        <taxon>Micromonosporaceae</taxon>
        <taxon>Micromonospora</taxon>
    </lineage>
</organism>
<dbReference type="InterPro" id="IPR013149">
    <property type="entry name" value="ADH-like_C"/>
</dbReference>
<feature type="domain" description="Alcohol dehydrogenase-like C-terminal" evidence="6">
    <location>
        <begin position="175"/>
        <end position="304"/>
    </location>
</feature>
<dbReference type="PANTHER" id="PTHR43401">
    <property type="entry name" value="L-THREONINE 3-DEHYDROGENASE"/>
    <property type="match status" value="1"/>
</dbReference>
<protein>
    <submittedName>
        <fullName evidence="8">Threonine 3-dehydrogenase</fullName>
    </submittedName>
</protein>
<dbReference type="OrthoDB" id="9797931at2"/>
<evidence type="ECO:0000256" key="4">
    <source>
        <dbReference type="ARBA" id="ARBA00023002"/>
    </source>
</evidence>
<keyword evidence="4" id="KW-0560">Oxidoreductase</keyword>
<dbReference type="InterPro" id="IPR050129">
    <property type="entry name" value="Zn_alcohol_dh"/>
</dbReference>
<reference evidence="9" key="1">
    <citation type="submission" date="2016-06" db="EMBL/GenBank/DDBJ databases">
        <authorList>
            <person name="Varghese N."/>
            <person name="Submissions Spin"/>
        </authorList>
    </citation>
    <scope>NUCLEOTIDE SEQUENCE [LARGE SCALE GENOMIC DNA]</scope>
    <source>
        <strain evidence="9">DSM 43817</strain>
    </source>
</reference>
<evidence type="ECO:0000259" key="6">
    <source>
        <dbReference type="Pfam" id="PF00107"/>
    </source>
</evidence>
<dbReference type="Pfam" id="PF08240">
    <property type="entry name" value="ADH_N"/>
    <property type="match status" value="1"/>
</dbReference>
<gene>
    <name evidence="8" type="ORF">GA0074692_1251</name>
</gene>
<evidence type="ECO:0000256" key="2">
    <source>
        <dbReference type="ARBA" id="ARBA00022723"/>
    </source>
</evidence>
<sequence length="342" mass="35794">MEAVIKTGPYPGIEVADVPEPTPGPGEVLIEVEAASVCGTDYTLADWTAGAAAWGPSFPLTMGHEYCGRVVAVGEGVQAVTVGQRIAGESHVWCGTCEACRRDARHNCLNISIPGVSRNGAFAPLLAVPETACFPLADEIGPEAVLFESAGVAMHAIQQAGDVAGRSIAITGAGPVGLFLIAELRALGAGEVLVLEPNPARRERAAALGATTFTGEQAAELAEHARRIGPLGGVEIGFEVSGAPAAYEAMFGTLGLEGTLVSVGHSSTPVGVHITRDVNLRVINWKGVYGRRIWSSWERLQELVLSGRVDLAPFIEGELKVAELPERMADIRQLPGKVVVRP</sequence>
<dbReference type="Proteomes" id="UP000198959">
    <property type="component" value="Unassembled WGS sequence"/>
</dbReference>
<feature type="domain" description="Alcohol dehydrogenase-like N-terminal" evidence="7">
    <location>
        <begin position="24"/>
        <end position="137"/>
    </location>
</feature>
<keyword evidence="3 5" id="KW-0862">Zinc</keyword>
<dbReference type="AlphaFoldDB" id="A0A1C6RXK9"/>
<dbReference type="EMBL" id="FMHW01000002">
    <property type="protein sequence ID" value="SCL21770.1"/>
    <property type="molecule type" value="Genomic_DNA"/>
</dbReference>
<dbReference type="InterPro" id="IPR013154">
    <property type="entry name" value="ADH-like_N"/>
</dbReference>
<keyword evidence="9" id="KW-1185">Reference proteome</keyword>
<dbReference type="InterPro" id="IPR036291">
    <property type="entry name" value="NAD(P)-bd_dom_sf"/>
</dbReference>
<evidence type="ECO:0000256" key="1">
    <source>
        <dbReference type="ARBA" id="ARBA00001947"/>
    </source>
</evidence>
<dbReference type="PROSITE" id="PS00059">
    <property type="entry name" value="ADH_ZINC"/>
    <property type="match status" value="1"/>
</dbReference>
<proteinExistence type="inferred from homology"/>
<evidence type="ECO:0000256" key="3">
    <source>
        <dbReference type="ARBA" id="ARBA00022833"/>
    </source>
</evidence>
<dbReference type="PANTHER" id="PTHR43401:SF2">
    <property type="entry name" value="L-THREONINE 3-DEHYDROGENASE"/>
    <property type="match status" value="1"/>
</dbReference>
<dbReference type="RefSeq" id="WP_091640274.1">
    <property type="nucleotide sequence ID" value="NZ_FMHW01000002.1"/>
</dbReference>
<evidence type="ECO:0000259" key="7">
    <source>
        <dbReference type="Pfam" id="PF08240"/>
    </source>
</evidence>
<dbReference type="STRING" id="145854.GA0074692_1251"/>
<dbReference type="SUPFAM" id="SSF51735">
    <property type="entry name" value="NAD(P)-binding Rossmann-fold domains"/>
    <property type="match status" value="1"/>
</dbReference>
<dbReference type="SUPFAM" id="SSF50129">
    <property type="entry name" value="GroES-like"/>
    <property type="match status" value="1"/>
</dbReference>
<dbReference type="Gene3D" id="3.40.50.720">
    <property type="entry name" value="NAD(P)-binding Rossmann-like Domain"/>
    <property type="match status" value="1"/>
</dbReference>
<accession>A0A1C6RXK9</accession>
<name>A0A1C6RXK9_9ACTN</name>
<dbReference type="InterPro" id="IPR002328">
    <property type="entry name" value="ADH_Zn_CS"/>
</dbReference>
<evidence type="ECO:0000256" key="5">
    <source>
        <dbReference type="RuleBase" id="RU361277"/>
    </source>
</evidence>